<protein>
    <submittedName>
        <fullName evidence="9">ABC transporter permease</fullName>
    </submittedName>
</protein>
<keyword evidence="5 7" id="KW-1133">Transmembrane helix</keyword>
<dbReference type="PANTHER" id="PTHR30489:SF0">
    <property type="entry name" value="LIPOPROTEIN-RELEASING SYSTEM TRANSMEMBRANE PROTEIN LOLE"/>
    <property type="match status" value="1"/>
</dbReference>
<feature type="transmembrane region" description="Helical" evidence="7">
    <location>
        <begin position="341"/>
        <end position="363"/>
    </location>
</feature>
<dbReference type="EMBL" id="JBHUNE010000006">
    <property type="protein sequence ID" value="MFD2758147.1"/>
    <property type="molecule type" value="Genomic_DNA"/>
</dbReference>
<feature type="transmembrane region" description="Helical" evidence="7">
    <location>
        <begin position="306"/>
        <end position="329"/>
    </location>
</feature>
<keyword evidence="10" id="KW-1185">Reference proteome</keyword>
<evidence type="ECO:0000256" key="6">
    <source>
        <dbReference type="ARBA" id="ARBA00023136"/>
    </source>
</evidence>
<gene>
    <name evidence="9" type="ORF">ACFSW7_07125</name>
</gene>
<dbReference type="Proteomes" id="UP001597492">
    <property type="component" value="Unassembled WGS sequence"/>
</dbReference>
<evidence type="ECO:0000313" key="9">
    <source>
        <dbReference type="EMBL" id="MFD2758147.1"/>
    </source>
</evidence>
<evidence type="ECO:0000256" key="4">
    <source>
        <dbReference type="ARBA" id="ARBA00022692"/>
    </source>
</evidence>
<evidence type="ECO:0000259" key="8">
    <source>
        <dbReference type="Pfam" id="PF02687"/>
    </source>
</evidence>
<keyword evidence="3" id="KW-1003">Cell membrane</keyword>
<comment type="subcellular location">
    <subcellularLocation>
        <location evidence="1">Cell membrane</location>
        <topology evidence="1">Multi-pass membrane protein</topology>
    </subcellularLocation>
</comment>
<feature type="transmembrane region" description="Helical" evidence="7">
    <location>
        <begin position="475"/>
        <end position="493"/>
    </location>
</feature>
<feature type="transmembrane region" description="Helical" evidence="7">
    <location>
        <begin position="419"/>
        <end position="440"/>
    </location>
</feature>
<sequence>MSATLNLATKQIRRGPRRVAAIVMAALLSAMALMATGTFITTMQASLNLAVAAPYSSSDIVVQTADPQATLDAAAQVPGVETIEPSYVAYAQSIVEGARSDVNVYGVADEPSLRWMDLAEGEWPSGDNEIVATQSTLDRLHLELGDEFELASYGEAGSAVTVVGVVTVPANASAGITQLFAGSGMFSMDDAQVESLIIQATPGSDIAATIDSLNAVFAEQFGTGDDAPEAVTVDAYTQQLIDGLTGGTDALATMFLIFVLIALLAAAMVIRNTFEVLLAQRLRENGLLRLVGATGAQVQRTVLAEALLIGVAGAVVGIAIGFGLGWMLAVVADLAGGGPSFAVGWAIAALVVTVAVTLFAAWAPAARLRGLSPIAALSEANATGADQRRRSVFAWVFGGLVTALGIAGLVGAVALRNPLVLIGAGVVLAIGLIVLVPLLVRVLMPVIGRLLGAFGPIAKLAGENLVRTSRRSGTVVLAISLGGSLILAMLTGVQSVNATLGERLDAKFSYDAVITSQSGESLDSSALAPVLDSRGLEASEATSRVELESSADSPSSLTTLTTLPEPTAADLKSPIEDGEVVLSETNAAMLEVDDGATATFTDTDGTSIELTVVVDDLVDGLTNLMAGTSVGAVSSSTLDEFSAVQPDAMLWLYAADGQIGTLADAITQVQNDNPELQVLGPIAEQQVYEQIVNLVVAFVLAMLGLTVVISVIGLASVVALAVAERRRELALLRALGVTRGRVRLMVLLEAVALALVGALFSIVIGIPLGVSAVPTMIADGGPIAISVPWLGIGVVIAAAVALGVIAGARPSWLASRIPPAQALARA</sequence>
<feature type="transmembrane region" description="Helical" evidence="7">
    <location>
        <begin position="744"/>
        <end position="766"/>
    </location>
</feature>
<feature type="domain" description="ABC3 transporter permease C-terminal" evidence="8">
    <location>
        <begin position="702"/>
        <end position="819"/>
    </location>
</feature>
<dbReference type="PANTHER" id="PTHR30489">
    <property type="entry name" value="LIPOPROTEIN-RELEASING SYSTEM TRANSMEMBRANE PROTEIN LOLE"/>
    <property type="match status" value="1"/>
</dbReference>
<dbReference type="RefSeq" id="WP_019618599.1">
    <property type="nucleotide sequence ID" value="NZ_JBHUNE010000006.1"/>
</dbReference>
<evidence type="ECO:0000256" key="5">
    <source>
        <dbReference type="ARBA" id="ARBA00022989"/>
    </source>
</evidence>
<proteinExistence type="inferred from homology"/>
<evidence type="ECO:0000256" key="2">
    <source>
        <dbReference type="ARBA" id="ARBA00005236"/>
    </source>
</evidence>
<reference evidence="10" key="1">
    <citation type="journal article" date="2019" name="Int. J. Syst. Evol. Microbiol.">
        <title>The Global Catalogue of Microorganisms (GCM) 10K type strain sequencing project: providing services to taxonomists for standard genome sequencing and annotation.</title>
        <authorList>
            <consortium name="The Broad Institute Genomics Platform"/>
            <consortium name="The Broad Institute Genome Sequencing Center for Infectious Disease"/>
            <person name="Wu L."/>
            <person name="Ma J."/>
        </authorList>
    </citation>
    <scope>NUCLEOTIDE SEQUENCE [LARGE SCALE GENOMIC DNA]</scope>
    <source>
        <strain evidence="10">TISTR 1514</strain>
    </source>
</reference>
<comment type="similarity">
    <text evidence="2">Belongs to the ABC-4 integral membrane protein family. LolC/E subfamily.</text>
</comment>
<evidence type="ECO:0000313" key="10">
    <source>
        <dbReference type="Proteomes" id="UP001597492"/>
    </source>
</evidence>
<feature type="transmembrane region" description="Helical" evidence="7">
    <location>
        <begin position="786"/>
        <end position="808"/>
    </location>
</feature>
<keyword evidence="4 7" id="KW-0812">Transmembrane</keyword>
<dbReference type="InterPro" id="IPR003838">
    <property type="entry name" value="ABC3_permease_C"/>
</dbReference>
<name>A0ABW5UWS9_9MICO</name>
<dbReference type="Pfam" id="PF02687">
    <property type="entry name" value="FtsX"/>
    <property type="match status" value="2"/>
</dbReference>
<evidence type="ECO:0000256" key="7">
    <source>
        <dbReference type="SAM" id="Phobius"/>
    </source>
</evidence>
<feature type="transmembrane region" description="Helical" evidence="7">
    <location>
        <begin position="392"/>
        <end position="413"/>
    </location>
</feature>
<feature type="domain" description="ABC3 transporter permease C-terminal" evidence="8">
    <location>
        <begin position="257"/>
        <end position="373"/>
    </location>
</feature>
<evidence type="ECO:0000256" key="1">
    <source>
        <dbReference type="ARBA" id="ARBA00004651"/>
    </source>
</evidence>
<feature type="transmembrane region" description="Helical" evidence="7">
    <location>
        <begin position="250"/>
        <end position="270"/>
    </location>
</feature>
<keyword evidence="6 7" id="KW-0472">Membrane</keyword>
<evidence type="ECO:0000256" key="3">
    <source>
        <dbReference type="ARBA" id="ARBA00022475"/>
    </source>
</evidence>
<feature type="transmembrane region" description="Helical" evidence="7">
    <location>
        <begin position="694"/>
        <end position="723"/>
    </location>
</feature>
<organism evidence="9 10">
    <name type="scientific">Gulosibacter faecalis</name>
    <dbReference type="NCBI Taxonomy" id="272240"/>
    <lineage>
        <taxon>Bacteria</taxon>
        <taxon>Bacillati</taxon>
        <taxon>Actinomycetota</taxon>
        <taxon>Actinomycetes</taxon>
        <taxon>Micrococcales</taxon>
        <taxon>Microbacteriaceae</taxon>
        <taxon>Gulosibacter</taxon>
    </lineage>
</organism>
<accession>A0ABW5UWS9</accession>
<comment type="caution">
    <text evidence="9">The sequence shown here is derived from an EMBL/GenBank/DDBJ whole genome shotgun (WGS) entry which is preliminary data.</text>
</comment>
<dbReference type="InterPro" id="IPR051447">
    <property type="entry name" value="Lipoprotein-release_system"/>
</dbReference>